<dbReference type="NCBIfam" id="TIGR00698">
    <property type="entry name" value="YeiH family putative sulfate export transporter"/>
    <property type="match status" value="1"/>
</dbReference>
<comment type="similarity">
    <text evidence="2">Belongs to the UPF0324 family.</text>
</comment>
<protein>
    <submittedName>
        <fullName evidence="8">YeiH family putative sulfate export transporter</fullName>
    </submittedName>
</protein>
<dbReference type="InterPro" id="IPR004630">
    <property type="entry name" value="UPF0324_YeiH-like"/>
</dbReference>
<keyword evidence="6 7" id="KW-0472">Membrane</keyword>
<evidence type="ECO:0000313" key="8">
    <source>
        <dbReference type="EMBL" id="WCL72448.1"/>
    </source>
</evidence>
<dbReference type="RefSeq" id="WP_237091535.1">
    <property type="nucleotide sequence ID" value="NZ_CP116766.1"/>
</dbReference>
<gene>
    <name evidence="8" type="ORF">PJU73_05505</name>
</gene>
<feature type="transmembrane region" description="Helical" evidence="7">
    <location>
        <begin position="56"/>
        <end position="76"/>
    </location>
</feature>
<feature type="transmembrane region" description="Helical" evidence="7">
    <location>
        <begin position="29"/>
        <end position="49"/>
    </location>
</feature>
<sequence>MNRILGGVLVGVIAFLALQLSQTELAQQFHFSALTLAVVLGMVLGNTLYRKIENHVAAGIAFAKGKVLYLGIILYGFNITLQDIGAVGVNAVATDAVMLISTFLITCALGIYLLKIDKQIVYLAASGCSICGAAAVMAAAPVVKGESHKVAVAVALVVIFGTLSMFLYPMLYPYLHHYLSAHQFGIYAGSSIHEVAQVYAAGGNISPEVADTAVISKMIRVMMLAPFLVMLSWWLQKDQQGNQGKVAIPWFAVLFIMVALFNSLNLLPANWVKWLTQLDGILLMLAMSALGLTTQISAVRKAGIKPLLLGALVFVWLVAGGFVINWGMQSVFRL</sequence>
<feature type="transmembrane region" description="Helical" evidence="7">
    <location>
        <begin position="121"/>
        <end position="143"/>
    </location>
</feature>
<feature type="transmembrane region" description="Helical" evidence="7">
    <location>
        <begin position="306"/>
        <end position="328"/>
    </location>
</feature>
<keyword evidence="3" id="KW-1003">Cell membrane</keyword>
<feature type="transmembrane region" description="Helical" evidence="7">
    <location>
        <begin position="149"/>
        <end position="172"/>
    </location>
</feature>
<evidence type="ECO:0000256" key="2">
    <source>
        <dbReference type="ARBA" id="ARBA00007977"/>
    </source>
</evidence>
<evidence type="ECO:0000256" key="6">
    <source>
        <dbReference type="ARBA" id="ARBA00023136"/>
    </source>
</evidence>
<dbReference type="PANTHER" id="PTHR30106">
    <property type="entry name" value="INNER MEMBRANE PROTEIN YEIH-RELATED"/>
    <property type="match status" value="1"/>
</dbReference>
<organism evidence="8 9">
    <name type="scientific">Neisseria lisongii</name>
    <dbReference type="NCBI Taxonomy" id="2912188"/>
    <lineage>
        <taxon>Bacteria</taxon>
        <taxon>Pseudomonadati</taxon>
        <taxon>Pseudomonadota</taxon>
        <taxon>Betaproteobacteria</taxon>
        <taxon>Neisseriales</taxon>
        <taxon>Neisseriaceae</taxon>
        <taxon>Neisseria</taxon>
    </lineage>
</organism>
<evidence type="ECO:0000313" key="9">
    <source>
        <dbReference type="Proteomes" id="UP001221268"/>
    </source>
</evidence>
<feature type="transmembrane region" description="Helical" evidence="7">
    <location>
        <begin position="274"/>
        <end position="294"/>
    </location>
</feature>
<feature type="transmembrane region" description="Helical" evidence="7">
    <location>
        <begin position="214"/>
        <end position="235"/>
    </location>
</feature>
<evidence type="ECO:0000256" key="5">
    <source>
        <dbReference type="ARBA" id="ARBA00022989"/>
    </source>
</evidence>
<accession>A0ABY7RLQ8</accession>
<keyword evidence="9" id="KW-1185">Reference proteome</keyword>
<name>A0ABY7RLQ8_9NEIS</name>
<feature type="transmembrane region" description="Helical" evidence="7">
    <location>
        <begin position="247"/>
        <end position="268"/>
    </location>
</feature>
<feature type="transmembrane region" description="Helical" evidence="7">
    <location>
        <begin position="96"/>
        <end position="114"/>
    </location>
</feature>
<evidence type="ECO:0000256" key="4">
    <source>
        <dbReference type="ARBA" id="ARBA00022692"/>
    </source>
</evidence>
<dbReference type="PANTHER" id="PTHR30106:SF2">
    <property type="entry name" value="UPF0324 INNER MEMBRANE PROTEIN YEIH"/>
    <property type="match status" value="1"/>
</dbReference>
<evidence type="ECO:0000256" key="3">
    <source>
        <dbReference type="ARBA" id="ARBA00022475"/>
    </source>
</evidence>
<keyword evidence="4 7" id="KW-0812">Transmembrane</keyword>
<dbReference type="Proteomes" id="UP001221268">
    <property type="component" value="Chromosome"/>
</dbReference>
<dbReference type="InterPro" id="IPR018383">
    <property type="entry name" value="UPF0324_pro"/>
</dbReference>
<evidence type="ECO:0000256" key="1">
    <source>
        <dbReference type="ARBA" id="ARBA00004651"/>
    </source>
</evidence>
<proteinExistence type="inferred from homology"/>
<reference evidence="8 9" key="1">
    <citation type="submission" date="2023-01" db="EMBL/GenBank/DDBJ databases">
        <authorList>
            <person name="Yang C."/>
        </authorList>
    </citation>
    <scope>NUCLEOTIDE SEQUENCE [LARGE SCALE GENOMIC DNA]</scope>
    <source>
        <strain evidence="8 9">ZJ106</strain>
    </source>
</reference>
<evidence type="ECO:0000256" key="7">
    <source>
        <dbReference type="SAM" id="Phobius"/>
    </source>
</evidence>
<dbReference type="EMBL" id="CP116766">
    <property type="protein sequence ID" value="WCL72448.1"/>
    <property type="molecule type" value="Genomic_DNA"/>
</dbReference>
<comment type="subcellular location">
    <subcellularLocation>
        <location evidence="1">Cell membrane</location>
        <topology evidence="1">Multi-pass membrane protein</topology>
    </subcellularLocation>
</comment>
<keyword evidence="5 7" id="KW-1133">Transmembrane helix</keyword>
<dbReference type="Pfam" id="PF03601">
    <property type="entry name" value="Cons_hypoth698"/>
    <property type="match status" value="1"/>
</dbReference>